<keyword evidence="23" id="KW-1185">Reference proteome</keyword>
<keyword evidence="11 19" id="KW-1133">Transmembrane helix</keyword>
<feature type="domain" description="MRH" evidence="21">
    <location>
        <begin position="24"/>
        <end position="230"/>
    </location>
</feature>
<evidence type="ECO:0000313" key="22">
    <source>
        <dbReference type="EMBL" id="EEQ33716.1"/>
    </source>
</evidence>
<evidence type="ECO:0000256" key="7">
    <source>
        <dbReference type="ARBA" id="ARBA00022448"/>
    </source>
</evidence>
<dbReference type="RefSeq" id="XP_002844571.1">
    <property type="nucleotide sequence ID" value="XM_002844525.1"/>
</dbReference>
<dbReference type="eggNOG" id="ENOG502S1VT">
    <property type="taxonomic scope" value="Eukaryota"/>
</dbReference>
<dbReference type="OrthoDB" id="29460at2759"/>
<evidence type="ECO:0000256" key="11">
    <source>
        <dbReference type="ARBA" id="ARBA00022989"/>
    </source>
</evidence>
<evidence type="ECO:0000313" key="23">
    <source>
        <dbReference type="Proteomes" id="UP000002035"/>
    </source>
</evidence>
<dbReference type="Proteomes" id="UP000002035">
    <property type="component" value="Unassembled WGS sequence"/>
</dbReference>
<evidence type="ECO:0000256" key="3">
    <source>
        <dbReference type="ARBA" id="ARBA00004472"/>
    </source>
</evidence>
<keyword evidence="13" id="KW-0333">Golgi apparatus</keyword>
<dbReference type="Pfam" id="PF09451">
    <property type="entry name" value="ATG27"/>
    <property type="match status" value="1"/>
</dbReference>
<evidence type="ECO:0000259" key="21">
    <source>
        <dbReference type="PROSITE" id="PS51914"/>
    </source>
</evidence>
<feature type="region of interest" description="Disordered" evidence="18">
    <location>
        <begin position="167"/>
        <end position="198"/>
    </location>
</feature>
<feature type="chain" id="PRO_5002950370" description="Autophagy-related protein 27" evidence="20">
    <location>
        <begin position="23"/>
        <end position="316"/>
    </location>
</feature>
<keyword evidence="7" id="KW-0813">Transport</keyword>
<evidence type="ECO:0000256" key="5">
    <source>
        <dbReference type="ARBA" id="ARBA00005363"/>
    </source>
</evidence>
<evidence type="ECO:0000256" key="19">
    <source>
        <dbReference type="SAM" id="Phobius"/>
    </source>
</evidence>
<dbReference type="InterPro" id="IPR009011">
    <property type="entry name" value="Man6P_isomerase_rcpt-bd_dom_sf"/>
</dbReference>
<evidence type="ECO:0000256" key="18">
    <source>
        <dbReference type="SAM" id="MobiDB-lite"/>
    </source>
</evidence>
<keyword evidence="17" id="KW-0968">Cytoplasmic vesicle</keyword>
<dbReference type="EMBL" id="DS995706">
    <property type="protein sequence ID" value="EEQ33716.1"/>
    <property type="molecule type" value="Genomic_DNA"/>
</dbReference>
<evidence type="ECO:0000256" key="20">
    <source>
        <dbReference type="SAM" id="SignalP"/>
    </source>
</evidence>
<evidence type="ECO:0000256" key="4">
    <source>
        <dbReference type="ARBA" id="ARBA00004614"/>
    </source>
</evidence>
<dbReference type="SUPFAM" id="SSF50911">
    <property type="entry name" value="Mannose 6-phosphate receptor domain"/>
    <property type="match status" value="1"/>
</dbReference>
<gene>
    <name evidence="22" type="ORF">MCYG_06535</name>
</gene>
<comment type="similarity">
    <text evidence="5">Belongs to the ATG27 family.</text>
</comment>
<organism evidence="22 23">
    <name type="scientific">Arthroderma otae (strain ATCC MYA-4605 / CBS 113480)</name>
    <name type="common">Microsporum canis</name>
    <dbReference type="NCBI Taxonomy" id="554155"/>
    <lineage>
        <taxon>Eukaryota</taxon>
        <taxon>Fungi</taxon>
        <taxon>Dikarya</taxon>
        <taxon>Ascomycota</taxon>
        <taxon>Pezizomycotina</taxon>
        <taxon>Eurotiomycetes</taxon>
        <taxon>Eurotiomycetidae</taxon>
        <taxon>Onygenales</taxon>
        <taxon>Arthrodermataceae</taxon>
        <taxon>Microsporum</taxon>
    </lineage>
</organism>
<dbReference type="PROSITE" id="PS51914">
    <property type="entry name" value="MRH"/>
    <property type="match status" value="1"/>
</dbReference>
<dbReference type="GO" id="GO:0000139">
    <property type="term" value="C:Golgi membrane"/>
    <property type="evidence" value="ECO:0007669"/>
    <property type="project" value="UniProtKB-SubCell"/>
</dbReference>
<evidence type="ECO:0000256" key="9">
    <source>
        <dbReference type="ARBA" id="ARBA00022729"/>
    </source>
</evidence>
<evidence type="ECO:0000256" key="6">
    <source>
        <dbReference type="ARBA" id="ARBA00013776"/>
    </source>
</evidence>
<keyword evidence="15 19" id="KW-0472">Membrane</keyword>
<dbReference type="AlphaFoldDB" id="C5FUY2"/>
<evidence type="ECO:0000256" key="2">
    <source>
        <dbReference type="ARBA" id="ARBA00004358"/>
    </source>
</evidence>
<dbReference type="InterPro" id="IPR044865">
    <property type="entry name" value="MRH_dom"/>
</dbReference>
<keyword evidence="16" id="KW-1015">Disulfide bond</keyword>
<sequence length="316" mass="35064">MARYQGLSILSFLALFSTLASAELDCSHIKVDGVSWDLSKLGGAYSLSELSSGHESFNTTYTLDICKPLTKSMCKKGAYVCAVKNATDIHGIERTMDVIDIAGNFVLNSGKTLDPVFTRLKKDDPEREGLKMELHGGKHTFNGKVKNQKAVFTFLCDAERTGLEGLVDAKPDGDDKKDEEKKGDDKKEGDDKGKSEKREEGISKSLLFKGYNEEEGVLNLEWRTKYACEDGEGGSDNKSSGHWGFFTWMIVLLFLCTSAYLIFGSWLNYSRYGARGWDLLPHSDTIRDIPYILKDWGRRVINTLQGGGTRGGYSAV</sequence>
<evidence type="ECO:0000256" key="17">
    <source>
        <dbReference type="ARBA" id="ARBA00023329"/>
    </source>
</evidence>
<evidence type="ECO:0000256" key="12">
    <source>
        <dbReference type="ARBA" id="ARBA00023006"/>
    </source>
</evidence>
<dbReference type="GeneID" id="9222346"/>
<dbReference type="OMA" id="GSSHWGF"/>
<reference evidence="23" key="1">
    <citation type="journal article" date="2012" name="MBio">
        <title>Comparative genome analysis of Trichophyton rubrum and related dermatophytes reveals candidate genes involved in infection.</title>
        <authorList>
            <person name="Martinez D.A."/>
            <person name="Oliver B.G."/>
            <person name="Graeser Y."/>
            <person name="Goldberg J.M."/>
            <person name="Li W."/>
            <person name="Martinez-Rossi N.M."/>
            <person name="Monod M."/>
            <person name="Shelest E."/>
            <person name="Barton R.C."/>
            <person name="Birch E."/>
            <person name="Brakhage A.A."/>
            <person name="Chen Z."/>
            <person name="Gurr S.J."/>
            <person name="Heiman D."/>
            <person name="Heitman J."/>
            <person name="Kosti I."/>
            <person name="Rossi A."/>
            <person name="Saif S."/>
            <person name="Samalova M."/>
            <person name="Saunders C.W."/>
            <person name="Shea T."/>
            <person name="Summerbell R.C."/>
            <person name="Xu J."/>
            <person name="Young S."/>
            <person name="Zeng Q."/>
            <person name="Birren B.W."/>
            <person name="Cuomo C.A."/>
            <person name="White T.C."/>
        </authorList>
    </citation>
    <scope>NUCLEOTIDE SEQUENCE [LARGE SCALE GENOMIC DNA]</scope>
    <source>
        <strain evidence="23">ATCC MYA-4605 / CBS 113480</strain>
    </source>
</reference>
<keyword evidence="14" id="KW-0496">Mitochondrion</keyword>
<dbReference type="GO" id="GO:0006914">
    <property type="term" value="P:autophagy"/>
    <property type="evidence" value="ECO:0007669"/>
    <property type="project" value="UniProtKB-KW"/>
</dbReference>
<dbReference type="VEuPathDB" id="FungiDB:MCYG_06535"/>
<keyword evidence="10" id="KW-0653">Protein transport</keyword>
<dbReference type="HOGENOM" id="CLU_047751_0_0_1"/>
<dbReference type="STRING" id="554155.C5FUY2"/>
<evidence type="ECO:0000256" key="13">
    <source>
        <dbReference type="ARBA" id="ARBA00023034"/>
    </source>
</evidence>
<accession>C5FUY2</accession>
<keyword evidence="8 19" id="KW-0812">Transmembrane</keyword>
<proteinExistence type="inferred from homology"/>
<dbReference type="GO" id="GO:0034045">
    <property type="term" value="C:phagophore assembly site membrane"/>
    <property type="evidence" value="ECO:0007669"/>
    <property type="project" value="UniProtKB-SubCell"/>
</dbReference>
<feature type="transmembrane region" description="Helical" evidence="19">
    <location>
        <begin position="245"/>
        <end position="267"/>
    </location>
</feature>
<dbReference type="PANTHER" id="PTHR15071:SF13">
    <property type="entry name" value="AUTOPHAGY-RELATED PROTEIN 27"/>
    <property type="match status" value="1"/>
</dbReference>
<dbReference type="GO" id="GO:0031966">
    <property type="term" value="C:mitochondrial membrane"/>
    <property type="evidence" value="ECO:0007669"/>
    <property type="project" value="UniProtKB-SubCell"/>
</dbReference>
<evidence type="ECO:0000256" key="16">
    <source>
        <dbReference type="ARBA" id="ARBA00023157"/>
    </source>
</evidence>
<protein>
    <recommendedName>
        <fullName evidence="6">Autophagy-related protein 27</fullName>
    </recommendedName>
</protein>
<dbReference type="Gene3D" id="2.70.130.10">
    <property type="entry name" value="Mannose-6-phosphate receptor binding domain"/>
    <property type="match status" value="1"/>
</dbReference>
<evidence type="ECO:0000256" key="15">
    <source>
        <dbReference type="ARBA" id="ARBA00023136"/>
    </source>
</evidence>
<dbReference type="GO" id="GO:0015031">
    <property type="term" value="P:protein transport"/>
    <property type="evidence" value="ECO:0007669"/>
    <property type="project" value="UniProtKB-KW"/>
</dbReference>
<evidence type="ECO:0000256" key="14">
    <source>
        <dbReference type="ARBA" id="ARBA00023128"/>
    </source>
</evidence>
<keyword evidence="12" id="KW-0072">Autophagy</keyword>
<name>C5FUY2_ARTOC</name>
<dbReference type="GO" id="GO:0030659">
    <property type="term" value="C:cytoplasmic vesicle membrane"/>
    <property type="evidence" value="ECO:0007669"/>
    <property type="project" value="UniProtKB-SubCell"/>
</dbReference>
<evidence type="ECO:0000256" key="8">
    <source>
        <dbReference type="ARBA" id="ARBA00022692"/>
    </source>
</evidence>
<dbReference type="PANTHER" id="PTHR15071">
    <property type="entry name" value="MANNOSE-6-PHOSPHATE RECEPTOR FAMILY MEMBER"/>
    <property type="match status" value="1"/>
</dbReference>
<keyword evidence="9 20" id="KW-0732">Signal</keyword>
<evidence type="ECO:0000256" key="1">
    <source>
        <dbReference type="ARBA" id="ARBA00004304"/>
    </source>
</evidence>
<feature type="signal peptide" evidence="20">
    <location>
        <begin position="1"/>
        <end position="22"/>
    </location>
</feature>
<evidence type="ECO:0000256" key="10">
    <source>
        <dbReference type="ARBA" id="ARBA00022927"/>
    </source>
</evidence>
<comment type="subcellular location">
    <subcellularLocation>
        <location evidence="2">Cytoplasmic vesicle membrane</location>
        <topology evidence="2">Single-pass type I membrane protein</topology>
    </subcellularLocation>
    <subcellularLocation>
        <location evidence="4">Golgi apparatus membrane</location>
        <topology evidence="4">Single-pass type I membrane protein</topology>
    </subcellularLocation>
    <subcellularLocation>
        <location evidence="1">Mitochondrion membrane</location>
        <topology evidence="1">Single-pass membrane protein</topology>
    </subcellularLocation>
    <subcellularLocation>
        <location evidence="3">Preautophagosomal structure membrane</location>
        <topology evidence="3">Single-pass type I membrane protein</topology>
    </subcellularLocation>
</comment>
<dbReference type="InterPro" id="IPR018939">
    <property type="entry name" value="Autophagy-rel_prot_27"/>
</dbReference>